<dbReference type="InterPro" id="IPR037175">
    <property type="entry name" value="KFase_sf"/>
</dbReference>
<proteinExistence type="predicted"/>
<dbReference type="GO" id="GO:0019441">
    <property type="term" value="P:L-tryptophan catabolic process to kynurenine"/>
    <property type="evidence" value="ECO:0007669"/>
    <property type="project" value="InterPro"/>
</dbReference>
<name>A0AAQ1RVZ6_9FIRM</name>
<sequence>MFVDLTLKVTPEHTKDAQGNEKKALTGHLGTHFDVMDKVFPLAFLRRPALVLDASAVAGRDIEPEDLPLERVLPGDAVLFSTGWLEREGYATPAYFKEHPQLSQRLIDALLEREVSLLGIDCAGIRRGREHTPADQRCADRGAFVVENLCNLQGVLRGAPWAGCTLYTFPVNFAQMSGLPCRVVAELPEGEE</sequence>
<dbReference type="Pfam" id="PF04199">
    <property type="entry name" value="Cyclase"/>
    <property type="match status" value="1"/>
</dbReference>
<dbReference type="RefSeq" id="WP_044993038.1">
    <property type="nucleotide sequence ID" value="NZ_FQVY01000002.1"/>
</dbReference>
<gene>
    <name evidence="1" type="ORF">SAMN05444424_1624</name>
</gene>
<evidence type="ECO:0000313" key="2">
    <source>
        <dbReference type="Proteomes" id="UP000184089"/>
    </source>
</evidence>
<dbReference type="Gene3D" id="3.50.30.50">
    <property type="entry name" value="Putative cyclase"/>
    <property type="match status" value="1"/>
</dbReference>
<evidence type="ECO:0000313" key="1">
    <source>
        <dbReference type="EMBL" id="SHG14048.1"/>
    </source>
</evidence>
<dbReference type="InterPro" id="IPR007325">
    <property type="entry name" value="KFase/CYL"/>
</dbReference>
<organism evidence="1 2">
    <name type="scientific">Bittarella massiliensis</name>
    <name type="common">ex Durand et al. 2017</name>
    <dbReference type="NCBI Taxonomy" id="1720313"/>
    <lineage>
        <taxon>Bacteria</taxon>
        <taxon>Bacillati</taxon>
        <taxon>Bacillota</taxon>
        <taxon>Clostridia</taxon>
        <taxon>Eubacteriales</taxon>
        <taxon>Oscillospiraceae</taxon>
        <taxon>Bittarella (ex Durand et al. 2017)</taxon>
    </lineage>
</organism>
<accession>A0AAQ1RVZ6</accession>
<reference evidence="2" key="1">
    <citation type="submission" date="2016-11" db="EMBL/GenBank/DDBJ databases">
        <authorList>
            <person name="Jaros S."/>
            <person name="Januszkiewicz K."/>
            <person name="Wedrychowicz H."/>
        </authorList>
    </citation>
    <scope>NUCLEOTIDE SEQUENCE [LARGE SCALE GENOMIC DNA]</scope>
    <source>
        <strain evidence="2">DSM 4029</strain>
    </source>
</reference>
<dbReference type="Proteomes" id="UP000184089">
    <property type="component" value="Unassembled WGS sequence"/>
</dbReference>
<protein>
    <submittedName>
        <fullName evidence="1">Kynurenine formamidase</fullName>
    </submittedName>
</protein>
<dbReference type="GO" id="GO:0004061">
    <property type="term" value="F:arylformamidase activity"/>
    <property type="evidence" value="ECO:0007669"/>
    <property type="project" value="InterPro"/>
</dbReference>
<dbReference type="SUPFAM" id="SSF102198">
    <property type="entry name" value="Putative cyclase"/>
    <property type="match status" value="1"/>
</dbReference>
<dbReference type="EMBL" id="FQVY01000002">
    <property type="protein sequence ID" value="SHG14048.1"/>
    <property type="molecule type" value="Genomic_DNA"/>
</dbReference>
<dbReference type="AlphaFoldDB" id="A0AAQ1RVZ6"/>
<comment type="caution">
    <text evidence="1">The sequence shown here is derived from an EMBL/GenBank/DDBJ whole genome shotgun (WGS) entry which is preliminary data.</text>
</comment>